<gene>
    <name evidence="1" type="ORF">CSC94_12700</name>
</gene>
<protein>
    <recommendedName>
        <fullName evidence="3">DUF2184 domain-containing protein</fullName>
    </recommendedName>
</protein>
<sequence length="314" mass="34036">MHTQFNDAMQANLGFVVKQTAHIEAGVYEIKYPDLDYASLIPVDTSANPWVTSVTYYSMDKVGAAKWINGNGKDVPVVGTSMQQHETAVYTAGIGYDYGFEEVNQARMLGMALEAEKASAARRAYEQMVYDIAFTGDTEKGWKGLFNSAAVTAASVAADGTGSATGWSTKTPAQILRDVNDMITGIHTATKTSGLADTLLLPYTSFNAIASTARSDNSDTTILEFLQRANVFTANSGRPLTIRGHRGLETAGAANAKRMVAYRRDPSVLKLHIPMPHQFLPVQVDGLQFTVPGVFRLGGLDIRLPKEVLYRDGI</sequence>
<evidence type="ECO:0000313" key="2">
    <source>
        <dbReference type="Proteomes" id="UP000221168"/>
    </source>
</evidence>
<dbReference type="Pfam" id="PF09950">
    <property type="entry name" value="Major_capside"/>
    <property type="match status" value="1"/>
</dbReference>
<dbReference type="Proteomes" id="UP000221168">
    <property type="component" value="Unassembled WGS sequence"/>
</dbReference>
<dbReference type="InterPro" id="IPR020049">
    <property type="entry name" value="Major_capsid-like"/>
</dbReference>
<evidence type="ECO:0000313" key="1">
    <source>
        <dbReference type="EMBL" id="PHP66717.1"/>
    </source>
</evidence>
<dbReference type="EMBL" id="PDVP01000007">
    <property type="protein sequence ID" value="PHP66717.1"/>
    <property type="molecule type" value="Genomic_DNA"/>
</dbReference>
<reference evidence="1 2" key="1">
    <citation type="submission" date="2017-10" db="EMBL/GenBank/DDBJ databases">
        <title>Sedimentibacterium mangrovi gen. nov., sp. nov., a novel member of family Phyllobacteriacea isolated from mangrove sediment.</title>
        <authorList>
            <person name="Liao H."/>
            <person name="Tian Y."/>
        </authorList>
    </citation>
    <scope>NUCLEOTIDE SEQUENCE [LARGE SCALE GENOMIC DNA]</scope>
    <source>
        <strain evidence="1 2">X9-2-2</strain>
    </source>
</reference>
<evidence type="ECO:0008006" key="3">
    <source>
        <dbReference type="Google" id="ProtNLM"/>
    </source>
</evidence>
<dbReference type="PIRSF" id="PIRSF029202">
    <property type="entry name" value="UCP029202"/>
    <property type="match status" value="1"/>
</dbReference>
<proteinExistence type="predicted"/>
<organism evidence="1 2">
    <name type="scientific">Zhengella mangrovi</name>
    <dbReference type="NCBI Taxonomy" id="1982044"/>
    <lineage>
        <taxon>Bacteria</taxon>
        <taxon>Pseudomonadati</taxon>
        <taxon>Pseudomonadota</taxon>
        <taxon>Alphaproteobacteria</taxon>
        <taxon>Hyphomicrobiales</taxon>
        <taxon>Notoacmeibacteraceae</taxon>
        <taxon>Zhengella</taxon>
    </lineage>
</organism>
<name>A0A2G1QMG4_9HYPH</name>
<accession>A0A2G1QMG4</accession>
<keyword evidence="2" id="KW-1185">Reference proteome</keyword>
<dbReference type="OrthoDB" id="8437797at2"/>
<comment type="caution">
    <text evidence="1">The sequence shown here is derived from an EMBL/GenBank/DDBJ whole genome shotgun (WGS) entry which is preliminary data.</text>
</comment>
<dbReference type="AlphaFoldDB" id="A0A2G1QMG4"/>